<evidence type="ECO:0000256" key="5">
    <source>
        <dbReference type="SAM" id="MobiDB-lite"/>
    </source>
</evidence>
<name>A0ABR2ZNT9_9AGAR</name>
<dbReference type="InterPro" id="IPR011701">
    <property type="entry name" value="MFS"/>
</dbReference>
<gene>
    <name evidence="8" type="ORF">AAF712_011130</name>
</gene>
<keyword evidence="2 6" id="KW-0812">Transmembrane</keyword>
<dbReference type="Pfam" id="PF07690">
    <property type="entry name" value="MFS_1"/>
    <property type="match status" value="1"/>
</dbReference>
<dbReference type="PANTHER" id="PTHR23501">
    <property type="entry name" value="MAJOR FACILITATOR SUPERFAMILY"/>
    <property type="match status" value="1"/>
</dbReference>
<feature type="transmembrane region" description="Helical" evidence="6">
    <location>
        <begin position="355"/>
        <end position="376"/>
    </location>
</feature>
<evidence type="ECO:0000313" key="8">
    <source>
        <dbReference type="EMBL" id="KAL0062052.1"/>
    </source>
</evidence>
<dbReference type="PROSITE" id="PS50850">
    <property type="entry name" value="MFS"/>
    <property type="match status" value="1"/>
</dbReference>
<feature type="region of interest" description="Disordered" evidence="5">
    <location>
        <begin position="1"/>
        <end position="22"/>
    </location>
</feature>
<dbReference type="InterPro" id="IPR020846">
    <property type="entry name" value="MFS_dom"/>
</dbReference>
<feature type="transmembrane region" description="Helical" evidence="6">
    <location>
        <begin position="42"/>
        <end position="60"/>
    </location>
</feature>
<feature type="domain" description="Major facilitator superfamily (MFS) profile" evidence="7">
    <location>
        <begin position="47"/>
        <end position="547"/>
    </location>
</feature>
<keyword evidence="9" id="KW-1185">Reference proteome</keyword>
<evidence type="ECO:0000256" key="3">
    <source>
        <dbReference type="ARBA" id="ARBA00022989"/>
    </source>
</evidence>
<accession>A0ABR2ZNT9</accession>
<keyword evidence="4 6" id="KW-0472">Membrane</keyword>
<feature type="transmembrane region" description="Helical" evidence="6">
    <location>
        <begin position="170"/>
        <end position="193"/>
    </location>
</feature>
<dbReference type="Gene3D" id="1.20.1250.20">
    <property type="entry name" value="MFS general substrate transporter like domains"/>
    <property type="match status" value="2"/>
</dbReference>
<dbReference type="PANTHER" id="PTHR23501:SF87">
    <property type="entry name" value="SIDEROPHORE IRON TRANSPORTER 2"/>
    <property type="match status" value="1"/>
</dbReference>
<feature type="region of interest" description="Disordered" evidence="5">
    <location>
        <begin position="554"/>
        <end position="582"/>
    </location>
</feature>
<feature type="compositionally biased region" description="Polar residues" evidence="5">
    <location>
        <begin position="1"/>
        <end position="18"/>
    </location>
</feature>
<keyword evidence="3 6" id="KW-1133">Transmembrane helix</keyword>
<feature type="transmembrane region" description="Helical" evidence="6">
    <location>
        <begin position="250"/>
        <end position="269"/>
    </location>
</feature>
<dbReference type="EMBL" id="JBBXMP010000116">
    <property type="protein sequence ID" value="KAL0062052.1"/>
    <property type="molecule type" value="Genomic_DNA"/>
</dbReference>
<evidence type="ECO:0000313" key="9">
    <source>
        <dbReference type="Proteomes" id="UP001437256"/>
    </source>
</evidence>
<organism evidence="8 9">
    <name type="scientific">Marasmius tenuissimus</name>
    <dbReference type="NCBI Taxonomy" id="585030"/>
    <lineage>
        <taxon>Eukaryota</taxon>
        <taxon>Fungi</taxon>
        <taxon>Dikarya</taxon>
        <taxon>Basidiomycota</taxon>
        <taxon>Agaricomycotina</taxon>
        <taxon>Agaricomycetes</taxon>
        <taxon>Agaricomycetidae</taxon>
        <taxon>Agaricales</taxon>
        <taxon>Marasmiineae</taxon>
        <taxon>Marasmiaceae</taxon>
        <taxon>Marasmius</taxon>
    </lineage>
</organism>
<dbReference type="Proteomes" id="UP001437256">
    <property type="component" value="Unassembled WGS sequence"/>
</dbReference>
<comment type="subcellular location">
    <subcellularLocation>
        <location evidence="1">Membrane</location>
        <topology evidence="1">Multi-pass membrane protein</topology>
    </subcellularLocation>
</comment>
<dbReference type="InterPro" id="IPR036259">
    <property type="entry name" value="MFS_trans_sf"/>
</dbReference>
<evidence type="ECO:0000256" key="2">
    <source>
        <dbReference type="ARBA" id="ARBA00022692"/>
    </source>
</evidence>
<dbReference type="SUPFAM" id="SSF103473">
    <property type="entry name" value="MFS general substrate transporter"/>
    <property type="match status" value="2"/>
</dbReference>
<proteinExistence type="predicted"/>
<feature type="transmembrane region" description="Helical" evidence="6">
    <location>
        <begin position="525"/>
        <end position="543"/>
    </location>
</feature>
<feature type="transmembrane region" description="Helical" evidence="6">
    <location>
        <begin position="80"/>
        <end position="99"/>
    </location>
</feature>
<evidence type="ECO:0000256" key="4">
    <source>
        <dbReference type="ARBA" id="ARBA00023136"/>
    </source>
</evidence>
<sequence length="582" mass="63443">MSTAHRMSPSPSESSRAFTESPDKVDTGIRTVEATHKVYGKYSKWFLFIGLGLASYIYSLDSQTTYNYLSFAASDLDKHSLIATVQVAQAVIVATFKPVIARFADLTSRGFAYVAVLIFYVVGYIIIASAQRIEAIAGGIVVYAIGYTGLQLLTQIIIADITTLKWRGFVSGLVSLPFCVNAYIGANVAAAVLDNSGWRWGYGMFAILVPASLSPLIITLLWAERKAKRLDLAPPVPKTNLFDLARRMDLFGLMLLGAAIALVLLPLTLARGAENGWKNPSMIAMIVVGFVIVPMFVMWEKYTAYPIIPTRYLKNRSVVIAALIGLFDFISFYLTFTYLYSFILVVQPWSTVNVIYFVSTQSVALTIFGIMGGLILRFAHRYKWTLVAGLCIRLLGVGLMIHSRGAQGSTAELAWTQILQGMGGGIAAITSQVGAQASVPHVDVAMVTAVILLFAEIGNAIGNAISGTIWTNQMPDRLAVHLPNLNETERAQIYSSINFIREMYPAGTPTREGIVAAYSDVMRSLLITATCIAVIPLLLSLAMPEWHLGDSQNAVDQTDLAGRRGTSSSTTSEEEHDKDEKV</sequence>
<feature type="transmembrane region" description="Helical" evidence="6">
    <location>
        <begin position="281"/>
        <end position="299"/>
    </location>
</feature>
<feature type="compositionally biased region" description="Basic and acidic residues" evidence="5">
    <location>
        <begin position="573"/>
        <end position="582"/>
    </location>
</feature>
<feature type="transmembrane region" description="Helical" evidence="6">
    <location>
        <begin position="319"/>
        <end position="343"/>
    </location>
</feature>
<evidence type="ECO:0000256" key="1">
    <source>
        <dbReference type="ARBA" id="ARBA00004141"/>
    </source>
</evidence>
<feature type="transmembrane region" description="Helical" evidence="6">
    <location>
        <begin position="199"/>
        <end position="223"/>
    </location>
</feature>
<feature type="transmembrane region" description="Helical" evidence="6">
    <location>
        <begin position="111"/>
        <end position="130"/>
    </location>
</feature>
<protein>
    <recommendedName>
        <fullName evidence="7">Major facilitator superfamily (MFS) profile domain-containing protein</fullName>
    </recommendedName>
</protein>
<comment type="caution">
    <text evidence="8">The sequence shown here is derived from an EMBL/GenBank/DDBJ whole genome shotgun (WGS) entry which is preliminary data.</text>
</comment>
<evidence type="ECO:0000256" key="6">
    <source>
        <dbReference type="SAM" id="Phobius"/>
    </source>
</evidence>
<feature type="transmembrane region" description="Helical" evidence="6">
    <location>
        <begin position="136"/>
        <end position="158"/>
    </location>
</feature>
<evidence type="ECO:0000259" key="7">
    <source>
        <dbReference type="PROSITE" id="PS50850"/>
    </source>
</evidence>
<reference evidence="8 9" key="1">
    <citation type="submission" date="2024-05" db="EMBL/GenBank/DDBJ databases">
        <title>A draft genome resource for the thread blight pathogen Marasmius tenuissimus strain MS-2.</title>
        <authorList>
            <person name="Yulfo-Soto G.E."/>
            <person name="Baruah I.K."/>
            <person name="Amoako-Attah I."/>
            <person name="Bukari Y."/>
            <person name="Meinhardt L.W."/>
            <person name="Bailey B.A."/>
            <person name="Cohen S.P."/>
        </authorList>
    </citation>
    <scope>NUCLEOTIDE SEQUENCE [LARGE SCALE GENOMIC DNA]</scope>
    <source>
        <strain evidence="8 9">MS-2</strain>
    </source>
</reference>